<dbReference type="AlphaFoldDB" id="A0AAJ6QR31"/>
<dbReference type="PROSITE" id="PS51159">
    <property type="entry name" value="CBM21"/>
    <property type="match status" value="1"/>
</dbReference>
<dbReference type="InterPro" id="IPR005036">
    <property type="entry name" value="CBM21_dom"/>
</dbReference>
<feature type="region of interest" description="Disordered" evidence="1">
    <location>
        <begin position="1"/>
        <end position="33"/>
    </location>
</feature>
<name>A0AAJ6QR31_9ACAR</name>
<evidence type="ECO:0000313" key="3">
    <source>
        <dbReference type="Proteomes" id="UP000694867"/>
    </source>
</evidence>
<dbReference type="GO" id="GO:0000164">
    <property type="term" value="C:protein phosphatase type 1 complex"/>
    <property type="evidence" value="ECO:0007669"/>
    <property type="project" value="TreeGrafter"/>
</dbReference>
<organism evidence="3 4">
    <name type="scientific">Galendromus occidentalis</name>
    <name type="common">western predatory mite</name>
    <dbReference type="NCBI Taxonomy" id="34638"/>
    <lineage>
        <taxon>Eukaryota</taxon>
        <taxon>Metazoa</taxon>
        <taxon>Ecdysozoa</taxon>
        <taxon>Arthropoda</taxon>
        <taxon>Chelicerata</taxon>
        <taxon>Arachnida</taxon>
        <taxon>Acari</taxon>
        <taxon>Parasitiformes</taxon>
        <taxon>Mesostigmata</taxon>
        <taxon>Gamasina</taxon>
        <taxon>Phytoseioidea</taxon>
        <taxon>Phytoseiidae</taxon>
        <taxon>Typhlodrominae</taxon>
        <taxon>Galendromus</taxon>
    </lineage>
</organism>
<dbReference type="GO" id="GO:2001069">
    <property type="term" value="F:glycogen binding"/>
    <property type="evidence" value="ECO:0007669"/>
    <property type="project" value="TreeGrafter"/>
</dbReference>
<dbReference type="RefSeq" id="XP_003741089.1">
    <property type="nucleotide sequence ID" value="XM_003741041.2"/>
</dbReference>
<feature type="region of interest" description="Disordered" evidence="1">
    <location>
        <begin position="89"/>
        <end position="118"/>
    </location>
</feature>
<dbReference type="Pfam" id="PF03370">
    <property type="entry name" value="CBM_21"/>
    <property type="match status" value="1"/>
</dbReference>
<protein>
    <submittedName>
        <fullName evidence="4">Protein phosphatase 1 regulatory subunit 3C-B isoform X1</fullName>
    </submittedName>
</protein>
<keyword evidence="3" id="KW-1185">Reference proteome</keyword>
<feature type="compositionally biased region" description="Basic and acidic residues" evidence="1">
    <location>
        <begin position="1"/>
        <end position="10"/>
    </location>
</feature>
<reference evidence="4" key="1">
    <citation type="submission" date="2025-08" db="UniProtKB">
        <authorList>
            <consortium name="RefSeq"/>
        </authorList>
    </citation>
    <scope>IDENTIFICATION</scope>
</reference>
<dbReference type="Proteomes" id="UP000694867">
    <property type="component" value="Unplaced"/>
</dbReference>
<sequence>MLLMMDRDILQGDSSRSPPSAQVTDNPRVRRRTGANMPLELQMRLPPTPLATSSPAAALSDMFDVRFPAQTHDTTSIYMAAQRQLRMHKEQVQRRSSTNVPPSKSCLSKSEPSSPTKVKRKVSFADDKGLSLTEVRVMQNEINELPRWTQAFICQNFPARVESNVVQTWDPLFPQPASDYLAFRKRIDDQLVALENVIVRKDDDLLTGTIKVKNITFEKHVFVRATFDSWASYCDYPAMFVSQGASALPAMFDTFSFSIKVPASAQRYGLIEICIAYKTPKGEYWDNNNGKNYKLASISRRTSDVTTTHVMPAPPFIQPKFASAFSNSTTRDWSDFSSWNQILSQGPYW</sequence>
<dbReference type="GO" id="GO:0005979">
    <property type="term" value="P:regulation of glycogen biosynthetic process"/>
    <property type="evidence" value="ECO:0007669"/>
    <property type="project" value="TreeGrafter"/>
</dbReference>
<dbReference type="InterPro" id="IPR038175">
    <property type="entry name" value="CBM21_dom_sf"/>
</dbReference>
<proteinExistence type="predicted"/>
<feature type="compositionally biased region" description="Low complexity" evidence="1">
    <location>
        <begin position="101"/>
        <end position="115"/>
    </location>
</feature>
<evidence type="ECO:0000256" key="1">
    <source>
        <dbReference type="SAM" id="MobiDB-lite"/>
    </source>
</evidence>
<gene>
    <name evidence="4" type="primary">LOC100908070</name>
</gene>
<dbReference type="PANTHER" id="PTHR12307:SF48">
    <property type="entry name" value="PROTEIN PHOSPHATASE 1 REGULATORY SUBUNIT"/>
    <property type="match status" value="1"/>
</dbReference>
<evidence type="ECO:0000259" key="2">
    <source>
        <dbReference type="PROSITE" id="PS51159"/>
    </source>
</evidence>
<evidence type="ECO:0000313" key="4">
    <source>
        <dbReference type="RefSeq" id="XP_003741089.1"/>
    </source>
</evidence>
<dbReference type="InterPro" id="IPR050782">
    <property type="entry name" value="PP1_regulatory_subunit_3"/>
</dbReference>
<feature type="domain" description="CBM21" evidence="2">
    <location>
        <begin position="184"/>
        <end position="296"/>
    </location>
</feature>
<dbReference type="GO" id="GO:0008157">
    <property type="term" value="F:protein phosphatase 1 binding"/>
    <property type="evidence" value="ECO:0007669"/>
    <property type="project" value="TreeGrafter"/>
</dbReference>
<feature type="compositionally biased region" description="Polar residues" evidence="1">
    <location>
        <begin position="12"/>
        <end position="25"/>
    </location>
</feature>
<accession>A0AAJ6QR31</accession>
<dbReference type="GeneID" id="100908070"/>
<dbReference type="PANTHER" id="PTHR12307">
    <property type="entry name" value="PROTEIN PHOSPHATASE 1 REGULATORY SUBUNIT"/>
    <property type="match status" value="1"/>
</dbReference>
<dbReference type="Gene3D" id="2.60.40.2440">
    <property type="entry name" value="Carbohydrate binding type-21 domain"/>
    <property type="match status" value="1"/>
</dbReference>